<gene>
    <name evidence="2" type="ORF">UX09_C0040G0013</name>
</gene>
<keyword evidence="1" id="KW-0472">Membrane</keyword>
<protein>
    <submittedName>
        <fullName evidence="2">Uncharacterized protein</fullName>
    </submittedName>
</protein>
<accession>A0A0G1MEW0</accession>
<dbReference type="AlphaFoldDB" id="A0A0G1MEW0"/>
<keyword evidence="1" id="KW-1133">Transmembrane helix</keyword>
<organism evidence="2 3">
    <name type="scientific">Candidatus Uhrbacteria bacterium GW2011_GWE2_45_35</name>
    <dbReference type="NCBI Taxonomy" id="1618993"/>
    <lineage>
        <taxon>Bacteria</taxon>
        <taxon>Candidatus Uhriibacteriota</taxon>
    </lineage>
</organism>
<feature type="transmembrane region" description="Helical" evidence="1">
    <location>
        <begin position="71"/>
        <end position="91"/>
    </location>
</feature>
<feature type="transmembrane region" description="Helical" evidence="1">
    <location>
        <begin position="39"/>
        <end position="59"/>
    </location>
</feature>
<reference evidence="2 3" key="1">
    <citation type="journal article" date="2015" name="Nature">
        <title>rRNA introns, odd ribosomes, and small enigmatic genomes across a large radiation of phyla.</title>
        <authorList>
            <person name="Brown C.T."/>
            <person name="Hug L.A."/>
            <person name="Thomas B.C."/>
            <person name="Sharon I."/>
            <person name="Castelle C.J."/>
            <person name="Singh A."/>
            <person name="Wilkins M.J."/>
            <person name="Williams K.H."/>
            <person name="Banfield J.F."/>
        </authorList>
    </citation>
    <scope>NUCLEOTIDE SEQUENCE [LARGE SCALE GENOMIC DNA]</scope>
</reference>
<proteinExistence type="predicted"/>
<evidence type="ECO:0000313" key="2">
    <source>
        <dbReference type="EMBL" id="KKU06861.1"/>
    </source>
</evidence>
<keyword evidence="1" id="KW-0812">Transmembrane</keyword>
<feature type="transmembrane region" description="Helical" evidence="1">
    <location>
        <begin position="111"/>
        <end position="131"/>
    </location>
</feature>
<evidence type="ECO:0000313" key="3">
    <source>
        <dbReference type="Proteomes" id="UP000034354"/>
    </source>
</evidence>
<dbReference type="Proteomes" id="UP000034354">
    <property type="component" value="Unassembled WGS sequence"/>
</dbReference>
<dbReference type="STRING" id="1618993.UX09_C0040G0013"/>
<sequence>MNSFNNSFGDKVIAEARLHARLKKEGRPISWKDRKYACLSGLILTLICALGLGVLHLVFSWSKEAVFGGDLWCVFFLIGGLWQLVFGVHLLTTREFELGSGKFTVKNFLQIPSFILVLVLAVLISFLMAILSS</sequence>
<evidence type="ECO:0000256" key="1">
    <source>
        <dbReference type="SAM" id="Phobius"/>
    </source>
</evidence>
<comment type="caution">
    <text evidence="2">The sequence shown here is derived from an EMBL/GenBank/DDBJ whole genome shotgun (WGS) entry which is preliminary data.</text>
</comment>
<dbReference type="EMBL" id="LCKW01000040">
    <property type="protein sequence ID" value="KKU06861.1"/>
    <property type="molecule type" value="Genomic_DNA"/>
</dbReference>
<name>A0A0G1MEW0_9BACT</name>